<dbReference type="SUPFAM" id="SSF49764">
    <property type="entry name" value="HSP20-like chaperones"/>
    <property type="match status" value="1"/>
</dbReference>
<dbReference type="Gene3D" id="2.60.40.790">
    <property type="match status" value="1"/>
</dbReference>
<evidence type="ECO:0000256" key="2">
    <source>
        <dbReference type="RuleBase" id="RU003616"/>
    </source>
</evidence>
<dbReference type="CDD" id="cd06464">
    <property type="entry name" value="ACD_sHsps-like"/>
    <property type="match status" value="1"/>
</dbReference>
<reference evidence="4 5" key="1">
    <citation type="submission" date="2021-05" db="EMBL/GenBank/DDBJ databases">
        <title>A Polyphasic approach of four new species of the genus Ohtaekwangia: Ohtaekwangia histidinii sp. nov., Ohtaekwangia cretensis sp. nov., Ohtaekwangia indiensis sp. nov., Ohtaekwangia reichenbachii sp. nov. from diverse environment.</title>
        <authorList>
            <person name="Octaviana S."/>
        </authorList>
    </citation>
    <scope>NUCLEOTIDE SEQUENCE [LARGE SCALE GENOMIC DNA]</scope>
    <source>
        <strain evidence="4 5">PWU4</strain>
    </source>
</reference>
<dbReference type="RefSeq" id="WP_254160909.1">
    <property type="nucleotide sequence ID" value="NZ_JAHESF010000003.1"/>
</dbReference>
<feature type="domain" description="SHSP" evidence="3">
    <location>
        <begin position="31"/>
        <end position="142"/>
    </location>
</feature>
<gene>
    <name evidence="4" type="ORF">KK083_03950</name>
</gene>
<dbReference type="EMBL" id="JAHESF010000003">
    <property type="protein sequence ID" value="MBT1696016.1"/>
    <property type="molecule type" value="Genomic_DNA"/>
</dbReference>
<dbReference type="PROSITE" id="PS01031">
    <property type="entry name" value="SHSP"/>
    <property type="match status" value="1"/>
</dbReference>
<sequence>MHQYFNYGACPPGMKRHAHPLHERFSRMAYHRRPKYNVPVNILEKETHYEVHVYALGFDKAQIKVSVAHDVLYISGTRTIDEGDLPNFIQQEYPIRSFERMILLHGKVDTANISARHEEGILKITLQKTPDAHKNSQEIVVQ</sequence>
<dbReference type="PANTHER" id="PTHR11527">
    <property type="entry name" value="HEAT-SHOCK PROTEIN 20 FAMILY MEMBER"/>
    <property type="match status" value="1"/>
</dbReference>
<dbReference type="InterPro" id="IPR031107">
    <property type="entry name" value="Small_HSP"/>
</dbReference>
<evidence type="ECO:0000313" key="5">
    <source>
        <dbReference type="Proteomes" id="UP001319200"/>
    </source>
</evidence>
<dbReference type="AlphaFoldDB" id="A0AAP2DGM6"/>
<protein>
    <submittedName>
        <fullName evidence="4">Hsp20/alpha crystallin family protein</fullName>
    </submittedName>
</protein>
<keyword evidence="5" id="KW-1185">Reference proteome</keyword>
<dbReference type="Proteomes" id="UP001319200">
    <property type="component" value="Unassembled WGS sequence"/>
</dbReference>
<accession>A0AAP2DGM6</accession>
<name>A0AAP2DGM6_9BACT</name>
<comment type="caution">
    <text evidence="4">The sequence shown here is derived from an EMBL/GenBank/DDBJ whole genome shotgun (WGS) entry which is preliminary data.</text>
</comment>
<evidence type="ECO:0000259" key="3">
    <source>
        <dbReference type="PROSITE" id="PS01031"/>
    </source>
</evidence>
<comment type="similarity">
    <text evidence="1 2">Belongs to the small heat shock protein (HSP20) family.</text>
</comment>
<evidence type="ECO:0000256" key="1">
    <source>
        <dbReference type="PROSITE-ProRule" id="PRU00285"/>
    </source>
</evidence>
<proteinExistence type="inferred from homology"/>
<organism evidence="4 5">
    <name type="scientific">Chryseosolibacter histidini</name>
    <dbReference type="NCBI Taxonomy" id="2782349"/>
    <lineage>
        <taxon>Bacteria</taxon>
        <taxon>Pseudomonadati</taxon>
        <taxon>Bacteroidota</taxon>
        <taxon>Cytophagia</taxon>
        <taxon>Cytophagales</taxon>
        <taxon>Chryseotaleaceae</taxon>
        <taxon>Chryseosolibacter</taxon>
    </lineage>
</organism>
<evidence type="ECO:0000313" key="4">
    <source>
        <dbReference type="EMBL" id="MBT1696016.1"/>
    </source>
</evidence>
<dbReference type="Pfam" id="PF00011">
    <property type="entry name" value="HSP20"/>
    <property type="match status" value="1"/>
</dbReference>
<dbReference type="InterPro" id="IPR008978">
    <property type="entry name" value="HSP20-like_chaperone"/>
</dbReference>
<dbReference type="InterPro" id="IPR002068">
    <property type="entry name" value="A-crystallin/Hsp20_dom"/>
</dbReference>